<dbReference type="EMBL" id="UYRR01032516">
    <property type="protein sequence ID" value="VDK55895.1"/>
    <property type="molecule type" value="Genomic_DNA"/>
</dbReference>
<protein>
    <submittedName>
        <fullName evidence="3">Uncharacterized protein</fullName>
    </submittedName>
</protein>
<organism evidence="3 4">
    <name type="scientific">Anisakis simplex</name>
    <name type="common">Herring worm</name>
    <dbReference type="NCBI Taxonomy" id="6269"/>
    <lineage>
        <taxon>Eukaryota</taxon>
        <taxon>Metazoa</taxon>
        <taxon>Ecdysozoa</taxon>
        <taxon>Nematoda</taxon>
        <taxon>Chromadorea</taxon>
        <taxon>Rhabditida</taxon>
        <taxon>Spirurina</taxon>
        <taxon>Ascaridomorpha</taxon>
        <taxon>Ascaridoidea</taxon>
        <taxon>Anisakidae</taxon>
        <taxon>Anisakis</taxon>
        <taxon>Anisakis simplex complex</taxon>
    </lineage>
</organism>
<proteinExistence type="predicted"/>
<dbReference type="InterPro" id="IPR001108">
    <property type="entry name" value="Peptidase_A22A"/>
</dbReference>
<keyword evidence="2" id="KW-1133">Transmembrane helix</keyword>
<feature type="transmembrane region" description="Helical" evidence="2">
    <location>
        <begin position="5"/>
        <end position="21"/>
    </location>
</feature>
<evidence type="ECO:0000256" key="1">
    <source>
        <dbReference type="SAM" id="MobiDB-lite"/>
    </source>
</evidence>
<dbReference type="OrthoDB" id="20287at2759"/>
<feature type="transmembrane region" description="Helical" evidence="2">
    <location>
        <begin position="27"/>
        <end position="45"/>
    </location>
</feature>
<dbReference type="Proteomes" id="UP000267096">
    <property type="component" value="Unassembled WGS sequence"/>
</dbReference>
<feature type="compositionally biased region" description="Acidic residues" evidence="1">
    <location>
        <begin position="152"/>
        <end position="163"/>
    </location>
</feature>
<dbReference type="AlphaFoldDB" id="A0A3P6RPJ4"/>
<name>A0A3P6RPJ4_ANISI</name>
<dbReference type="GO" id="GO:0070765">
    <property type="term" value="C:gamma-secretase complex"/>
    <property type="evidence" value="ECO:0007669"/>
    <property type="project" value="TreeGrafter"/>
</dbReference>
<keyword evidence="2" id="KW-0812">Transmembrane</keyword>
<dbReference type="PANTHER" id="PTHR10202">
    <property type="entry name" value="PRESENILIN"/>
    <property type="match status" value="1"/>
</dbReference>
<evidence type="ECO:0000313" key="4">
    <source>
        <dbReference type="Proteomes" id="UP000267096"/>
    </source>
</evidence>
<dbReference type="Pfam" id="PF01080">
    <property type="entry name" value="Presenilin"/>
    <property type="match status" value="1"/>
</dbReference>
<evidence type="ECO:0000313" key="3">
    <source>
        <dbReference type="EMBL" id="VDK55895.1"/>
    </source>
</evidence>
<feature type="compositionally biased region" description="Polar residues" evidence="1">
    <location>
        <begin position="169"/>
        <end position="188"/>
    </location>
</feature>
<evidence type="ECO:0000256" key="2">
    <source>
        <dbReference type="SAM" id="Phobius"/>
    </source>
</evidence>
<gene>
    <name evidence="3" type="ORF">ASIM_LOCUS15725</name>
</gene>
<sequence length="188" mass="21197">MIPTALLVIAYGSVGIVAFFVKDAPLFLHQFYVICNCSLVSVFYLRMFPTHTAWFVLFCVILWDAFAVLAPIGPLRKINEKAHEYSAQVLRFLMFTAEDPHFATEEDSNKQPQLSSLMESAFSINKNSQHPSVEDNPRRDHRPKITAQFSDNEGEESDNDSDQSDTVTEDSYTVSTQAKKLSHNLSDG</sequence>
<feature type="region of interest" description="Disordered" evidence="1">
    <location>
        <begin position="126"/>
        <end position="188"/>
    </location>
</feature>
<reference evidence="3 4" key="1">
    <citation type="submission" date="2018-11" db="EMBL/GenBank/DDBJ databases">
        <authorList>
            <consortium name="Pathogen Informatics"/>
        </authorList>
    </citation>
    <scope>NUCLEOTIDE SEQUENCE [LARGE SCALE GENOMIC DNA]</scope>
</reference>
<dbReference type="GO" id="GO:0006509">
    <property type="term" value="P:membrane protein ectodomain proteolysis"/>
    <property type="evidence" value="ECO:0007669"/>
    <property type="project" value="TreeGrafter"/>
</dbReference>
<dbReference type="GO" id="GO:0007219">
    <property type="term" value="P:Notch signaling pathway"/>
    <property type="evidence" value="ECO:0007669"/>
    <property type="project" value="TreeGrafter"/>
</dbReference>
<feature type="transmembrane region" description="Helical" evidence="2">
    <location>
        <begin position="52"/>
        <end position="72"/>
    </location>
</feature>
<dbReference type="GO" id="GO:0055074">
    <property type="term" value="P:calcium ion homeostasis"/>
    <property type="evidence" value="ECO:0007669"/>
    <property type="project" value="TreeGrafter"/>
</dbReference>
<dbReference type="GO" id="GO:0042500">
    <property type="term" value="F:aspartic endopeptidase activity, intramembrane cleaving"/>
    <property type="evidence" value="ECO:0007669"/>
    <property type="project" value="InterPro"/>
</dbReference>
<dbReference type="GO" id="GO:0034205">
    <property type="term" value="P:amyloid-beta formation"/>
    <property type="evidence" value="ECO:0007669"/>
    <property type="project" value="TreeGrafter"/>
</dbReference>
<accession>A0A3P6RPJ4</accession>
<dbReference type="GO" id="GO:0016485">
    <property type="term" value="P:protein processing"/>
    <property type="evidence" value="ECO:0007669"/>
    <property type="project" value="InterPro"/>
</dbReference>
<keyword evidence="4" id="KW-1185">Reference proteome</keyword>
<keyword evidence="2" id="KW-0472">Membrane</keyword>
<dbReference type="PANTHER" id="PTHR10202:SF25">
    <property type="entry name" value="PRESENILIN SPE-4"/>
    <property type="match status" value="1"/>
</dbReference>